<comment type="subcellular location">
    <subcellularLocation>
        <location evidence="1">Cytoplasm</location>
        <location evidence="1">Cytosol</location>
    </subcellularLocation>
</comment>
<dbReference type="InterPro" id="IPR029044">
    <property type="entry name" value="Nucleotide-diphossugar_trans"/>
</dbReference>
<proteinExistence type="inferred from homology"/>
<keyword evidence="12" id="KW-1185">Reference proteome</keyword>
<dbReference type="Gene3D" id="3.90.550.10">
    <property type="entry name" value="Spore Coat Polysaccharide Biosynthesis Protein SpsA, Chain A"/>
    <property type="match status" value="1"/>
</dbReference>
<comment type="caution">
    <text evidence="11">The sequence shown here is derived from an EMBL/GenBank/DDBJ whole genome shotgun (WGS) entry which is preliminary data.</text>
</comment>
<dbReference type="CDD" id="cd11558">
    <property type="entry name" value="W2_eIF2B_epsilon"/>
    <property type="match status" value="1"/>
</dbReference>
<dbReference type="SUPFAM" id="SSF53448">
    <property type="entry name" value="Nucleotide-diphospho-sugar transferases"/>
    <property type="match status" value="1"/>
</dbReference>
<evidence type="ECO:0000256" key="7">
    <source>
        <dbReference type="ARBA" id="ARBA00044345"/>
    </source>
</evidence>
<dbReference type="InterPro" id="IPR051956">
    <property type="entry name" value="eIF2B_epsilon"/>
</dbReference>
<name>A0A2T9Z1Q4_9FUNG</name>
<dbReference type="InterPro" id="IPR003307">
    <property type="entry name" value="W2_domain"/>
</dbReference>
<dbReference type="PROSITE" id="PS51363">
    <property type="entry name" value="W2"/>
    <property type="match status" value="1"/>
</dbReference>
<dbReference type="GO" id="GO:0005851">
    <property type="term" value="C:eukaryotic translation initiation factor 2B complex"/>
    <property type="evidence" value="ECO:0007669"/>
    <property type="project" value="TreeGrafter"/>
</dbReference>
<dbReference type="GO" id="GO:0005829">
    <property type="term" value="C:cytosol"/>
    <property type="evidence" value="ECO:0007669"/>
    <property type="project" value="UniProtKB-SubCell"/>
</dbReference>
<evidence type="ECO:0000256" key="1">
    <source>
        <dbReference type="ARBA" id="ARBA00004514"/>
    </source>
</evidence>
<evidence type="ECO:0000256" key="2">
    <source>
        <dbReference type="ARBA" id="ARBA00007878"/>
    </source>
</evidence>
<feature type="region of interest" description="Disordered" evidence="9">
    <location>
        <begin position="512"/>
        <end position="535"/>
    </location>
</feature>
<dbReference type="GO" id="GO:0005085">
    <property type="term" value="F:guanyl-nucleotide exchange factor activity"/>
    <property type="evidence" value="ECO:0007669"/>
    <property type="project" value="InterPro"/>
</dbReference>
<evidence type="ECO:0000256" key="9">
    <source>
        <dbReference type="SAM" id="MobiDB-lite"/>
    </source>
</evidence>
<dbReference type="InterPro" id="IPR044123">
    <property type="entry name" value="W2_eIF2B_epsilon"/>
</dbReference>
<dbReference type="SUPFAM" id="SSF51161">
    <property type="entry name" value="Trimeric LpxA-like enzymes"/>
    <property type="match status" value="1"/>
</dbReference>
<dbReference type="FunFam" id="3.90.550.10:FF:000066">
    <property type="entry name" value="Translation initiation factor eIF-2B subunit epsilon"/>
    <property type="match status" value="1"/>
</dbReference>
<comment type="similarity">
    <text evidence="2">Belongs to the eIF-2B gamma/epsilon subunits family.</text>
</comment>
<protein>
    <recommendedName>
        <fullName evidence="6">Translation initiation factor eIF2B subunit epsilon</fullName>
    </recommendedName>
    <alternativeName>
        <fullName evidence="7">eIF2B GDP-GTP exchange factor subunit epsilon</fullName>
    </alternativeName>
</protein>
<organism evidence="11 12">
    <name type="scientific">Furculomyces boomerangus</name>
    <dbReference type="NCBI Taxonomy" id="61424"/>
    <lineage>
        <taxon>Eukaryota</taxon>
        <taxon>Fungi</taxon>
        <taxon>Fungi incertae sedis</taxon>
        <taxon>Zoopagomycota</taxon>
        <taxon>Kickxellomycotina</taxon>
        <taxon>Harpellomycetes</taxon>
        <taxon>Harpellales</taxon>
        <taxon>Harpellaceae</taxon>
        <taxon>Furculomyces</taxon>
    </lineage>
</organism>
<dbReference type="Gene3D" id="1.25.40.180">
    <property type="match status" value="1"/>
</dbReference>
<sequence>MREMESENILQAVIIAEAFNDLFKPLTMEKPRCLLPLCNYPMLEYILEFLLFSNVQEVFIYCRSHPDQIKQYINESKWSRHSCSMKIRVNVAKEATSAGDFMRVLDSQSLIKSDFILCSANIVANINMEDILKEHRERKLQDKNQIMTLVLKEALPKHRLQGQQQQTLYFTDPQNKRILHVETMDRIPIAKRVEVPKEIFKECSEIEVLSGLVDSCISICSLDVLALFTENFDYQTIIGDFVKGILTSDLLSSSIYAHVVSNTNNGNGNYATGIQGTRSYASIASDIVSRWTYPMCPEILSTGDPIQKYSYRRGNVYIGDNVKLARKCNIGPRSILGHGSVVEDNATVVDSVLGNSNNISTNSVIRDSHLFGNVSVGKNCFVSSSLVGENVKILDGVTIERGCIIGNNVVVGPNIKILKFTKIFIPTKEYPGNKSSSNINSEISNINNVHSGVNKFGFETGLVGSEGKGSLWVNDLLSDEWESDQVDPRCEMLDQIGVMMSDLNITKEEIKDDFHTDSDYSEESDNDSDEENNLESEGYYEAAQQSLDKQKQEDFKSELYATIKRAFDENHSVATAALELNTLRMAVDGNLDNMRRMIIESVMTQIELPLLSIGEENNTGLNQKVNSGISSKHLPTKIKPIMQKWAPLIAKNIYNSADITDAIEIVFNYIIGLFNTASLTPLHSHGSKDFESKDDILVKMFLFTIRFLYEYDVFEGDSLISWHENKQETIDDVKGFDYKLVQGLNNSV</sequence>
<accession>A0A2T9Z1Q4</accession>
<dbReference type="CDD" id="cd04197">
    <property type="entry name" value="eIF-2B_epsilon_N"/>
    <property type="match status" value="1"/>
</dbReference>
<keyword evidence="3" id="KW-0963">Cytoplasm</keyword>
<dbReference type="AlphaFoldDB" id="A0A2T9Z1Q4"/>
<keyword evidence="5" id="KW-0648">Protein biosynthesis</keyword>
<dbReference type="OrthoDB" id="424572at2759"/>
<evidence type="ECO:0000256" key="6">
    <source>
        <dbReference type="ARBA" id="ARBA00044144"/>
    </source>
</evidence>
<dbReference type="STRING" id="61424.A0A2T9Z1Q4"/>
<reference evidence="11 12" key="1">
    <citation type="journal article" date="2018" name="MBio">
        <title>Comparative Genomics Reveals the Core Gene Toolbox for the Fungus-Insect Symbiosis.</title>
        <authorList>
            <person name="Wang Y."/>
            <person name="Stata M."/>
            <person name="Wang W."/>
            <person name="Stajich J.E."/>
            <person name="White M.M."/>
            <person name="Moncalvo J.M."/>
        </authorList>
    </citation>
    <scope>NUCLEOTIDE SEQUENCE [LARGE SCALE GENOMIC DNA]</scope>
    <source>
        <strain evidence="11 12">AUS-77-4</strain>
    </source>
</reference>
<dbReference type="InterPro" id="IPR016024">
    <property type="entry name" value="ARM-type_fold"/>
</dbReference>
<dbReference type="Pfam" id="PF25084">
    <property type="entry name" value="LbH_EIF2B"/>
    <property type="match status" value="1"/>
</dbReference>
<evidence type="ECO:0000256" key="4">
    <source>
        <dbReference type="ARBA" id="ARBA00022540"/>
    </source>
</evidence>
<dbReference type="InterPro" id="IPR005835">
    <property type="entry name" value="NTP_transferase_dom"/>
</dbReference>
<evidence type="ECO:0000313" key="11">
    <source>
        <dbReference type="EMBL" id="PVU98520.1"/>
    </source>
</evidence>
<evidence type="ECO:0000259" key="10">
    <source>
        <dbReference type="PROSITE" id="PS51363"/>
    </source>
</evidence>
<dbReference type="PANTHER" id="PTHR45887">
    <property type="entry name" value="TRANSLATION INITIATION FACTOR EIF-2B SUBUNIT EPSILON"/>
    <property type="match status" value="1"/>
</dbReference>
<dbReference type="GO" id="GO:0031369">
    <property type="term" value="F:translation initiation factor binding"/>
    <property type="evidence" value="ECO:0007669"/>
    <property type="project" value="InterPro"/>
</dbReference>
<keyword evidence="4" id="KW-0396">Initiation factor</keyword>
<dbReference type="Pfam" id="PF00483">
    <property type="entry name" value="NTP_transferase"/>
    <property type="match status" value="1"/>
</dbReference>
<gene>
    <name evidence="11" type="ORF">BB559_001490</name>
</gene>
<evidence type="ECO:0000256" key="5">
    <source>
        <dbReference type="ARBA" id="ARBA00022917"/>
    </source>
</evidence>
<dbReference type="Proteomes" id="UP000245699">
    <property type="component" value="Unassembled WGS sequence"/>
</dbReference>
<feature type="compositionally biased region" description="Acidic residues" evidence="9">
    <location>
        <begin position="519"/>
        <end position="534"/>
    </location>
</feature>
<dbReference type="GO" id="GO:0003743">
    <property type="term" value="F:translation initiation factor activity"/>
    <property type="evidence" value="ECO:0007669"/>
    <property type="project" value="UniProtKB-KW"/>
</dbReference>
<dbReference type="InterPro" id="IPR056764">
    <property type="entry name" value="LbH_EIF2B3/5"/>
</dbReference>
<dbReference type="Gene3D" id="2.160.10.10">
    <property type="entry name" value="Hexapeptide repeat proteins"/>
    <property type="match status" value="1"/>
</dbReference>
<evidence type="ECO:0000256" key="8">
    <source>
        <dbReference type="ARBA" id="ARBA00046432"/>
    </source>
</evidence>
<dbReference type="InterPro" id="IPR011004">
    <property type="entry name" value="Trimer_LpxA-like_sf"/>
</dbReference>
<evidence type="ECO:0000313" key="12">
    <source>
        <dbReference type="Proteomes" id="UP000245699"/>
    </source>
</evidence>
<dbReference type="InterPro" id="IPR035543">
    <property type="entry name" value="eIF-2B_epsilon_N"/>
</dbReference>
<dbReference type="SUPFAM" id="SSF48371">
    <property type="entry name" value="ARM repeat"/>
    <property type="match status" value="1"/>
</dbReference>
<dbReference type="PANTHER" id="PTHR45887:SF1">
    <property type="entry name" value="TRANSLATION INITIATION FACTOR EIF-2B SUBUNIT EPSILON"/>
    <property type="match status" value="1"/>
</dbReference>
<feature type="domain" description="W2" evidence="10">
    <location>
        <begin position="549"/>
        <end position="748"/>
    </location>
</feature>
<evidence type="ECO:0000256" key="3">
    <source>
        <dbReference type="ARBA" id="ARBA00022490"/>
    </source>
</evidence>
<dbReference type="EMBL" id="MBFT01000076">
    <property type="protein sequence ID" value="PVU98520.1"/>
    <property type="molecule type" value="Genomic_DNA"/>
</dbReference>
<comment type="subunit">
    <text evidence="8">Component of the translation initiation factor 2B (eIF2B) complex which is a heterodecamer of two sets of five different subunits: alpha, beta, gamma, delta and epsilon. Subunits alpha, beta and delta comprise a regulatory subcomplex and subunits epsilon and gamma comprise a catalytic subcomplex. Within the complex, the hexameric regulatory complex resides at the center, with the two heterodimeric catalytic subcomplexes bound on opposite sides.</text>
</comment>